<feature type="domain" description="Pili assembly chaperone C-terminal" evidence="8">
    <location>
        <begin position="171"/>
        <end position="237"/>
    </location>
</feature>
<evidence type="ECO:0000313" key="10">
    <source>
        <dbReference type="Proteomes" id="UP000274139"/>
    </source>
</evidence>
<gene>
    <name evidence="9" type="ORF">EAY64_05180</name>
</gene>
<dbReference type="GO" id="GO:0030288">
    <property type="term" value="C:outer membrane-bounded periplasmic space"/>
    <property type="evidence" value="ECO:0007669"/>
    <property type="project" value="InterPro"/>
</dbReference>
<dbReference type="PANTHER" id="PTHR30251:SF2">
    <property type="entry name" value="FIMBRIAL CHAPERONE YADV-RELATED"/>
    <property type="match status" value="1"/>
</dbReference>
<evidence type="ECO:0008006" key="11">
    <source>
        <dbReference type="Google" id="ProtNLM"/>
    </source>
</evidence>
<dbReference type="InterPro" id="IPR013783">
    <property type="entry name" value="Ig-like_fold"/>
</dbReference>
<proteinExistence type="inferred from homology"/>
<comment type="caution">
    <text evidence="9">The sequence shown here is derived from an EMBL/GenBank/DDBJ whole genome shotgun (WGS) entry which is preliminary data.</text>
</comment>
<dbReference type="InterPro" id="IPR050643">
    <property type="entry name" value="Periplasmic_pilus_chap"/>
</dbReference>
<evidence type="ECO:0000256" key="1">
    <source>
        <dbReference type="ARBA" id="ARBA00004418"/>
    </source>
</evidence>
<dbReference type="Gene3D" id="2.60.40.10">
    <property type="entry name" value="Immunoglobulins"/>
    <property type="match status" value="2"/>
</dbReference>
<keyword evidence="4" id="KW-0574">Periplasm</keyword>
<keyword evidence="10" id="KW-1185">Reference proteome</keyword>
<name>A0A454JLA7_9NEIS</name>
<dbReference type="PANTHER" id="PTHR30251">
    <property type="entry name" value="PILUS ASSEMBLY CHAPERONE"/>
    <property type="match status" value="1"/>
</dbReference>
<evidence type="ECO:0000256" key="5">
    <source>
        <dbReference type="ARBA" id="ARBA00023186"/>
    </source>
</evidence>
<organism evidence="9 10">
    <name type="scientific">Aquitalea palustris</name>
    <dbReference type="NCBI Taxonomy" id="2480983"/>
    <lineage>
        <taxon>Bacteria</taxon>
        <taxon>Pseudomonadati</taxon>
        <taxon>Pseudomonadota</taxon>
        <taxon>Betaproteobacteria</taxon>
        <taxon>Neisseriales</taxon>
        <taxon>Chromobacteriaceae</taxon>
        <taxon>Aquitalea</taxon>
    </lineage>
</organism>
<dbReference type="InterPro" id="IPR036316">
    <property type="entry name" value="Pili_assmbl_chap_C_dom_sf"/>
</dbReference>
<evidence type="ECO:0000259" key="8">
    <source>
        <dbReference type="Pfam" id="PF02753"/>
    </source>
</evidence>
<evidence type="ECO:0000256" key="4">
    <source>
        <dbReference type="ARBA" id="ARBA00022764"/>
    </source>
</evidence>
<feature type="signal peptide" evidence="6">
    <location>
        <begin position="1"/>
        <end position="22"/>
    </location>
</feature>
<dbReference type="Pfam" id="PF02753">
    <property type="entry name" value="PapD_C"/>
    <property type="match status" value="1"/>
</dbReference>
<dbReference type="InterPro" id="IPR001829">
    <property type="entry name" value="Pili_assmbl_chaperone_bac"/>
</dbReference>
<evidence type="ECO:0000256" key="3">
    <source>
        <dbReference type="ARBA" id="ARBA00022729"/>
    </source>
</evidence>
<accession>A0A454JLA7</accession>
<keyword evidence="3 6" id="KW-0732">Signal</keyword>
<feature type="domain" description="Pili assembly chaperone N-terminal" evidence="7">
    <location>
        <begin position="25"/>
        <end position="143"/>
    </location>
</feature>
<evidence type="ECO:0000256" key="2">
    <source>
        <dbReference type="ARBA" id="ARBA00007399"/>
    </source>
</evidence>
<dbReference type="AlphaFoldDB" id="A0A454JLA7"/>
<reference evidence="9 10" key="1">
    <citation type="submission" date="2018-10" db="EMBL/GenBank/DDBJ databases">
        <title>Draft genome sequence of Aquitalea MWU14-2217 isolated from a wild cranberry bog in Provincetown, Massachusetts.</title>
        <authorList>
            <person name="Ebadzadsahrai G."/>
            <person name="Soby S."/>
        </authorList>
    </citation>
    <scope>NUCLEOTIDE SEQUENCE [LARGE SCALE GENOMIC DNA]</scope>
    <source>
        <strain evidence="9 10">MWU14-2217</strain>
    </source>
</reference>
<dbReference type="InterPro" id="IPR016147">
    <property type="entry name" value="Pili_assmbl_chaperone_N"/>
</dbReference>
<dbReference type="InterPro" id="IPR016148">
    <property type="entry name" value="Pili_assmbl_chaperone_C"/>
</dbReference>
<dbReference type="Proteomes" id="UP000274139">
    <property type="component" value="Unassembled WGS sequence"/>
</dbReference>
<dbReference type="EMBL" id="RFAR01000016">
    <property type="protein sequence ID" value="RMD00299.1"/>
    <property type="molecule type" value="Genomic_DNA"/>
</dbReference>
<feature type="chain" id="PRO_5019383088" description="Molecular chaperone" evidence="6">
    <location>
        <begin position="23"/>
        <end position="245"/>
    </location>
</feature>
<protein>
    <recommendedName>
        <fullName evidence="11">Molecular chaperone</fullName>
    </recommendedName>
</protein>
<evidence type="ECO:0000256" key="6">
    <source>
        <dbReference type="SAM" id="SignalP"/>
    </source>
</evidence>
<comment type="similarity">
    <text evidence="2">Belongs to the periplasmic pilus chaperone family.</text>
</comment>
<dbReference type="SUPFAM" id="SSF49354">
    <property type="entry name" value="PapD-like"/>
    <property type="match status" value="1"/>
</dbReference>
<dbReference type="GO" id="GO:0071555">
    <property type="term" value="P:cell wall organization"/>
    <property type="evidence" value="ECO:0007669"/>
    <property type="project" value="InterPro"/>
</dbReference>
<dbReference type="PRINTS" id="PR00969">
    <property type="entry name" value="CHAPERONPILI"/>
</dbReference>
<evidence type="ECO:0000313" key="9">
    <source>
        <dbReference type="EMBL" id="RMD00299.1"/>
    </source>
</evidence>
<comment type="subcellular location">
    <subcellularLocation>
        <location evidence="1">Periplasm</location>
    </subcellularLocation>
</comment>
<sequence>MKAIISYFTLISIAGWVVPANADTSINGTRIIYPADKKEITFTVNNNGKKASLIQSWVDEGNPKDTPDNTTAPFILTPPISIIAPEKSQNIRVRYTGEIKLPTEKESLFWVNVLEIPQNIDAPNQLRIGLRTRIKFFFRPENLPIKPEDINKKLSWHIEKKTGNGKWVTSVKNNSPYYVTFSEINIKTKEINGMVDLAPQNSMIAPNSSTEYELKPYKSESKQGINFSIINDYGGQSSFTANTEE</sequence>
<keyword evidence="5" id="KW-0143">Chaperone</keyword>
<evidence type="ECO:0000259" key="7">
    <source>
        <dbReference type="Pfam" id="PF00345"/>
    </source>
</evidence>
<dbReference type="OrthoDB" id="9131059at2"/>
<dbReference type="SUPFAM" id="SSF49584">
    <property type="entry name" value="Periplasmic chaperone C-domain"/>
    <property type="match status" value="1"/>
</dbReference>
<dbReference type="RefSeq" id="WP_103523724.1">
    <property type="nucleotide sequence ID" value="NZ_JAIZDC010000004.1"/>
</dbReference>
<dbReference type="InterPro" id="IPR008962">
    <property type="entry name" value="PapD-like_sf"/>
</dbReference>
<dbReference type="Pfam" id="PF00345">
    <property type="entry name" value="PapD_N"/>
    <property type="match status" value="1"/>
</dbReference>